<dbReference type="InterPro" id="IPR003339">
    <property type="entry name" value="ABC/ECF_trnsptr_transmembrane"/>
</dbReference>
<organism evidence="6 7">
    <name type="scientific">Microbacterium azadirachtae</name>
    <dbReference type="NCBI Taxonomy" id="582680"/>
    <lineage>
        <taxon>Bacteria</taxon>
        <taxon>Bacillati</taxon>
        <taxon>Actinomycetota</taxon>
        <taxon>Actinomycetes</taxon>
        <taxon>Micrococcales</taxon>
        <taxon>Microbacteriaceae</taxon>
        <taxon>Microbacterium</taxon>
    </lineage>
</organism>
<gene>
    <name evidence="6" type="primary">bioN</name>
    <name evidence="6" type="ORF">RS86_03124</name>
</gene>
<comment type="subcellular location">
    <subcellularLocation>
        <location evidence="1">Membrane</location>
        <topology evidence="1">Multi-pass membrane protein</topology>
    </subcellularLocation>
</comment>
<dbReference type="AlphaFoldDB" id="A0A0F0LGQ1"/>
<feature type="transmembrane region" description="Helical" evidence="5">
    <location>
        <begin position="138"/>
        <end position="157"/>
    </location>
</feature>
<feature type="transmembrane region" description="Helical" evidence="5">
    <location>
        <begin position="40"/>
        <end position="60"/>
    </location>
</feature>
<keyword evidence="3 5" id="KW-1133">Transmembrane helix</keyword>
<keyword evidence="7" id="KW-1185">Reference proteome</keyword>
<dbReference type="STRING" id="582680.RS86_03124"/>
<evidence type="ECO:0000256" key="2">
    <source>
        <dbReference type="ARBA" id="ARBA00022692"/>
    </source>
</evidence>
<name>A0A0F0LGQ1_9MICO</name>
<dbReference type="Pfam" id="PF02361">
    <property type="entry name" value="CbiQ"/>
    <property type="match status" value="1"/>
</dbReference>
<keyword evidence="4 5" id="KW-0472">Membrane</keyword>
<dbReference type="CDD" id="cd16914">
    <property type="entry name" value="EcfT"/>
    <property type="match status" value="1"/>
</dbReference>
<dbReference type="GO" id="GO:0005886">
    <property type="term" value="C:plasma membrane"/>
    <property type="evidence" value="ECO:0007669"/>
    <property type="project" value="UniProtKB-ARBA"/>
</dbReference>
<feature type="transmembrane region" description="Helical" evidence="5">
    <location>
        <begin position="12"/>
        <end position="34"/>
    </location>
</feature>
<dbReference type="RefSeq" id="WP_045273164.1">
    <property type="nucleotide sequence ID" value="NZ_JYIX01000038.1"/>
</dbReference>
<protein>
    <submittedName>
        <fullName evidence="6">Energy-coupling factor transporter transmembrane protein BioN</fullName>
    </submittedName>
</protein>
<evidence type="ECO:0000313" key="7">
    <source>
        <dbReference type="Proteomes" id="UP000033740"/>
    </source>
</evidence>
<dbReference type="PATRIC" id="fig|582680.6.peg.3203"/>
<evidence type="ECO:0000256" key="1">
    <source>
        <dbReference type="ARBA" id="ARBA00004141"/>
    </source>
</evidence>
<reference evidence="6 7" key="1">
    <citation type="submission" date="2015-02" db="EMBL/GenBank/DDBJ databases">
        <title>Draft genome sequences of ten Microbacterium spp. with emphasis on heavy metal contaminated environments.</title>
        <authorList>
            <person name="Corretto E."/>
        </authorList>
    </citation>
    <scope>NUCLEOTIDE SEQUENCE [LARGE SCALE GENOMIC DNA]</scope>
    <source>
        <strain evidence="6 7">ARN176</strain>
    </source>
</reference>
<evidence type="ECO:0000256" key="3">
    <source>
        <dbReference type="ARBA" id="ARBA00022989"/>
    </source>
</evidence>
<keyword evidence="2 5" id="KW-0812">Transmembrane</keyword>
<proteinExistence type="predicted"/>
<evidence type="ECO:0000256" key="5">
    <source>
        <dbReference type="SAM" id="Phobius"/>
    </source>
</evidence>
<comment type="caution">
    <text evidence="6">The sequence shown here is derived from an EMBL/GenBank/DDBJ whole genome shotgun (WGS) entry which is preliminary data.</text>
</comment>
<accession>A0A0F0LGQ1</accession>
<dbReference type="Proteomes" id="UP000033740">
    <property type="component" value="Unassembled WGS sequence"/>
</dbReference>
<evidence type="ECO:0000256" key="4">
    <source>
        <dbReference type="ARBA" id="ARBA00023136"/>
    </source>
</evidence>
<feature type="transmembrane region" description="Helical" evidence="5">
    <location>
        <begin position="72"/>
        <end position="93"/>
    </location>
</feature>
<sequence length="200" mass="20906">MISLYRPGSGFLHRAPAGVKLALLAAIALGLSFVPATPGAVLPIIGAVLMVSVLFLLAGFDVRALGQAWWRLRWLILLLGVALVIFVSVPAAIVNTGRVVVLLLLAELVTRSTSMSALMATIGRMLRPLQPLGVDTDAVALILSLTITMVPVVGGFVNAVREAQEARGVRLGPRMAVPLLVRTLQHADAVGEALAARGLG</sequence>
<dbReference type="EMBL" id="JYIX01000038">
    <property type="protein sequence ID" value="KJL31844.1"/>
    <property type="molecule type" value="Genomic_DNA"/>
</dbReference>
<evidence type="ECO:0000313" key="6">
    <source>
        <dbReference type="EMBL" id="KJL31844.1"/>
    </source>
</evidence>
<feature type="transmembrane region" description="Helical" evidence="5">
    <location>
        <begin position="99"/>
        <end position="126"/>
    </location>
</feature>